<comment type="caution">
    <text evidence="1">The sequence shown here is derived from an EMBL/GenBank/DDBJ whole genome shotgun (WGS) entry which is preliminary data.</text>
</comment>
<sequence length="406" mass="46515">MPDEELTSLLDETIHINKILKLENEVLQQFLKHKDPQSLRKLPQIEESARVAANITRLHNPSVSIHKTVRIGGSASSLGGVSAHTKASSTPSLGSAQFASGSTQFASGSQTLSGGGPVSRAGGRGRLLTVAHRTALANKEVEMMRQEYTDFERAAFKKKEGLIARMKEIKKRMRESEEAVQRFENEVANGHSHSKIPVEKFTRFIEVQSKNAAKTTDMINLKIVTAKRLIKQTKKQNEIRREWGSGLRPIDFEKLRIENEYLINENDENHRDISSLKKIGAYYNMTLKNQVVKLFEKKAELQNLQDRGLMKKKVNIKHKTNQKQVKKHVKNLKQQLEHIKDLANKFEGVPEVDDFLNIQKQLQEAREKFKIVSRRRKIQLFEIHNARKRSEREARESQITHKILIV</sequence>
<organism evidence="1 2">
    <name type="scientific">Eretmocerus hayati</name>
    <dbReference type="NCBI Taxonomy" id="131215"/>
    <lineage>
        <taxon>Eukaryota</taxon>
        <taxon>Metazoa</taxon>
        <taxon>Ecdysozoa</taxon>
        <taxon>Arthropoda</taxon>
        <taxon>Hexapoda</taxon>
        <taxon>Insecta</taxon>
        <taxon>Pterygota</taxon>
        <taxon>Neoptera</taxon>
        <taxon>Endopterygota</taxon>
        <taxon>Hymenoptera</taxon>
        <taxon>Apocrita</taxon>
        <taxon>Proctotrupomorpha</taxon>
        <taxon>Chalcidoidea</taxon>
        <taxon>Aphelinidae</taxon>
        <taxon>Aphelininae</taxon>
        <taxon>Eretmocerus</taxon>
    </lineage>
</organism>
<accession>A0ACC2PWE0</accession>
<name>A0ACC2PWE0_9HYME</name>
<evidence type="ECO:0000313" key="1">
    <source>
        <dbReference type="EMBL" id="KAJ8687256.1"/>
    </source>
</evidence>
<keyword evidence="2" id="KW-1185">Reference proteome</keyword>
<dbReference type="EMBL" id="CM056741">
    <property type="protein sequence ID" value="KAJ8687256.1"/>
    <property type="molecule type" value="Genomic_DNA"/>
</dbReference>
<reference evidence="1" key="1">
    <citation type="submission" date="2023-04" db="EMBL/GenBank/DDBJ databases">
        <title>A chromosome-level genome assembly of the parasitoid wasp Eretmocerus hayati.</title>
        <authorList>
            <person name="Zhong Y."/>
            <person name="Liu S."/>
            <person name="Liu Y."/>
        </authorList>
    </citation>
    <scope>NUCLEOTIDE SEQUENCE</scope>
    <source>
        <strain evidence="1">ZJU_SS_LIU_2023</strain>
    </source>
</reference>
<evidence type="ECO:0000313" key="2">
    <source>
        <dbReference type="Proteomes" id="UP001239111"/>
    </source>
</evidence>
<proteinExistence type="predicted"/>
<dbReference type="Proteomes" id="UP001239111">
    <property type="component" value="Chromosome 1"/>
</dbReference>
<protein>
    <submittedName>
        <fullName evidence="1">Uncharacterized protein</fullName>
    </submittedName>
</protein>
<gene>
    <name evidence="1" type="ORF">QAD02_023050</name>
</gene>